<dbReference type="InterPro" id="IPR023801">
    <property type="entry name" value="His_deacetylse_dom"/>
</dbReference>
<dbReference type="Proteomes" id="UP001461498">
    <property type="component" value="Unassembled WGS sequence"/>
</dbReference>
<comment type="subcellular location">
    <subcellularLocation>
        <location evidence="3">Chromosome</location>
    </subcellularLocation>
    <subcellularLocation>
        <location evidence="4">Cytoplasm</location>
    </subcellularLocation>
    <subcellularLocation>
        <location evidence="2">Nucleus</location>
    </subcellularLocation>
</comment>
<evidence type="ECO:0000256" key="6">
    <source>
        <dbReference type="ARBA" id="ARBA00012111"/>
    </source>
</evidence>
<comment type="cofactor">
    <cofactor evidence="1">
        <name>a divalent metal cation</name>
        <dbReference type="ChEBI" id="CHEBI:60240"/>
    </cofactor>
</comment>
<dbReference type="GO" id="GO:0005737">
    <property type="term" value="C:cytoplasm"/>
    <property type="evidence" value="ECO:0007669"/>
    <property type="project" value="UniProtKB-SubCell"/>
</dbReference>
<dbReference type="EMBL" id="JAPXFL010000001">
    <property type="protein sequence ID" value="KAK9511524.1"/>
    <property type="molecule type" value="Genomic_DNA"/>
</dbReference>
<evidence type="ECO:0000256" key="20">
    <source>
        <dbReference type="ARBA" id="ARBA00049193"/>
    </source>
</evidence>
<comment type="catalytic activity">
    <reaction evidence="19">
        <text>N(6)-acetyl-L-lysyl-[protein] + H2O = L-lysyl-[protein] + acetate</text>
        <dbReference type="Rhea" id="RHEA:58108"/>
        <dbReference type="Rhea" id="RHEA-COMP:9752"/>
        <dbReference type="Rhea" id="RHEA-COMP:10731"/>
        <dbReference type="ChEBI" id="CHEBI:15377"/>
        <dbReference type="ChEBI" id="CHEBI:29969"/>
        <dbReference type="ChEBI" id="CHEBI:30089"/>
        <dbReference type="ChEBI" id="CHEBI:61930"/>
    </reaction>
    <physiologicalReaction direction="left-to-right" evidence="19">
        <dbReference type="Rhea" id="RHEA:58109"/>
    </physiologicalReaction>
</comment>
<evidence type="ECO:0000256" key="9">
    <source>
        <dbReference type="ARBA" id="ARBA00022491"/>
    </source>
</evidence>
<evidence type="ECO:0000256" key="12">
    <source>
        <dbReference type="ARBA" id="ARBA00022853"/>
    </source>
</evidence>
<evidence type="ECO:0000256" key="14">
    <source>
        <dbReference type="ARBA" id="ARBA00023163"/>
    </source>
</evidence>
<dbReference type="InterPro" id="IPR003084">
    <property type="entry name" value="HDAC_I/II"/>
</dbReference>
<evidence type="ECO:0000256" key="1">
    <source>
        <dbReference type="ARBA" id="ARBA00001968"/>
    </source>
</evidence>
<keyword evidence="14" id="KW-0804">Transcription</keyword>
<keyword evidence="13" id="KW-0805">Transcription regulation</keyword>
<dbReference type="SUPFAM" id="SSF52768">
    <property type="entry name" value="Arginase/deacetylase"/>
    <property type="match status" value="1"/>
</dbReference>
<gene>
    <name evidence="23" type="ORF">O3M35_000163</name>
</gene>
<dbReference type="InterPro" id="IPR023696">
    <property type="entry name" value="Ureohydrolase_dom_sf"/>
</dbReference>
<evidence type="ECO:0000256" key="2">
    <source>
        <dbReference type="ARBA" id="ARBA00004123"/>
    </source>
</evidence>
<dbReference type="InterPro" id="IPR000286">
    <property type="entry name" value="HDACs"/>
</dbReference>
<keyword evidence="24" id="KW-1185">Reference proteome</keyword>
<comment type="similarity">
    <text evidence="5">Belongs to the histone deacetylase family. HD type 1 subfamily.</text>
</comment>
<comment type="catalytic activity">
    <reaction evidence="20">
        <text>N(6)-(2E)-butenoyl-L-lysyl-[protein] + H2O = (2E)-2-butenoate + L-lysyl-[protein]</text>
        <dbReference type="Rhea" id="RHEA:69172"/>
        <dbReference type="Rhea" id="RHEA-COMP:9752"/>
        <dbReference type="Rhea" id="RHEA-COMP:13707"/>
        <dbReference type="ChEBI" id="CHEBI:15377"/>
        <dbReference type="ChEBI" id="CHEBI:29969"/>
        <dbReference type="ChEBI" id="CHEBI:35899"/>
        <dbReference type="ChEBI" id="CHEBI:137954"/>
    </reaction>
    <physiologicalReaction direction="left-to-right" evidence="20">
        <dbReference type="Rhea" id="RHEA:69173"/>
    </physiologicalReaction>
</comment>
<evidence type="ECO:0000313" key="24">
    <source>
        <dbReference type="Proteomes" id="UP001461498"/>
    </source>
</evidence>
<reference evidence="23 24" key="1">
    <citation type="submission" date="2022-12" db="EMBL/GenBank/DDBJ databases">
        <title>Chromosome-level genome assembly of true bugs.</title>
        <authorList>
            <person name="Ma L."/>
            <person name="Li H."/>
        </authorList>
    </citation>
    <scope>NUCLEOTIDE SEQUENCE [LARGE SCALE GENOMIC DNA]</scope>
    <source>
        <strain evidence="23">Lab_2022b</strain>
    </source>
</reference>
<keyword evidence="12" id="KW-0156">Chromatin regulator</keyword>
<dbReference type="GO" id="GO:0031507">
    <property type="term" value="P:heterochromatin formation"/>
    <property type="evidence" value="ECO:0007669"/>
    <property type="project" value="TreeGrafter"/>
</dbReference>
<evidence type="ECO:0000256" key="7">
    <source>
        <dbReference type="ARBA" id="ARBA00022454"/>
    </source>
</evidence>
<dbReference type="InterPro" id="IPR037138">
    <property type="entry name" value="His_deacetylse_dom_sf"/>
</dbReference>
<keyword evidence="15" id="KW-0539">Nucleus</keyword>
<evidence type="ECO:0000259" key="22">
    <source>
        <dbReference type="Pfam" id="PF00850"/>
    </source>
</evidence>
<dbReference type="GO" id="GO:0046872">
    <property type="term" value="F:metal ion binding"/>
    <property type="evidence" value="ECO:0007669"/>
    <property type="project" value="UniProtKB-KW"/>
</dbReference>
<evidence type="ECO:0000256" key="3">
    <source>
        <dbReference type="ARBA" id="ARBA00004286"/>
    </source>
</evidence>
<dbReference type="GO" id="GO:0005634">
    <property type="term" value="C:nucleus"/>
    <property type="evidence" value="ECO:0007669"/>
    <property type="project" value="UniProtKB-SubCell"/>
</dbReference>
<evidence type="ECO:0000256" key="21">
    <source>
        <dbReference type="ARBA" id="ARBA00049416"/>
    </source>
</evidence>
<comment type="caution">
    <text evidence="23">The sequence shown here is derived from an EMBL/GenBank/DDBJ whole genome shotgun (WGS) entry which is preliminary data.</text>
</comment>
<evidence type="ECO:0000313" key="23">
    <source>
        <dbReference type="EMBL" id="KAK9511524.1"/>
    </source>
</evidence>
<keyword evidence="7" id="KW-0158">Chromosome</keyword>
<accession>A0AAW1DS23</accession>
<evidence type="ECO:0000256" key="5">
    <source>
        <dbReference type="ARBA" id="ARBA00006457"/>
    </source>
</evidence>
<comment type="catalytic activity">
    <reaction evidence="21">
        <text>N(6)-acetyl-L-lysyl-[histone] + H2O = L-lysyl-[histone] + acetate</text>
        <dbReference type="Rhea" id="RHEA:58196"/>
        <dbReference type="Rhea" id="RHEA-COMP:9845"/>
        <dbReference type="Rhea" id="RHEA-COMP:11338"/>
        <dbReference type="ChEBI" id="CHEBI:15377"/>
        <dbReference type="ChEBI" id="CHEBI:29969"/>
        <dbReference type="ChEBI" id="CHEBI:30089"/>
        <dbReference type="ChEBI" id="CHEBI:61930"/>
        <dbReference type="EC" id="3.5.1.98"/>
    </reaction>
    <physiologicalReaction direction="left-to-right" evidence="21">
        <dbReference type="Rhea" id="RHEA:58197"/>
    </physiologicalReaction>
</comment>
<keyword evidence="8" id="KW-0963">Cytoplasm</keyword>
<keyword evidence="9" id="KW-0678">Repressor</keyword>
<evidence type="ECO:0000256" key="17">
    <source>
        <dbReference type="ARBA" id="ARBA00041964"/>
    </source>
</evidence>
<evidence type="ECO:0000256" key="15">
    <source>
        <dbReference type="ARBA" id="ARBA00023242"/>
    </source>
</evidence>
<feature type="domain" description="Histone deacetylase" evidence="22">
    <location>
        <begin position="102"/>
        <end position="387"/>
    </location>
</feature>
<organism evidence="23 24">
    <name type="scientific">Rhynocoris fuscipes</name>
    <dbReference type="NCBI Taxonomy" id="488301"/>
    <lineage>
        <taxon>Eukaryota</taxon>
        <taxon>Metazoa</taxon>
        <taxon>Ecdysozoa</taxon>
        <taxon>Arthropoda</taxon>
        <taxon>Hexapoda</taxon>
        <taxon>Insecta</taxon>
        <taxon>Pterygota</taxon>
        <taxon>Neoptera</taxon>
        <taxon>Paraneoptera</taxon>
        <taxon>Hemiptera</taxon>
        <taxon>Heteroptera</taxon>
        <taxon>Panheteroptera</taxon>
        <taxon>Cimicomorpha</taxon>
        <taxon>Reduviidae</taxon>
        <taxon>Harpactorinae</taxon>
        <taxon>Harpactorini</taxon>
        <taxon>Rhynocoris</taxon>
    </lineage>
</organism>
<keyword evidence="11" id="KW-0378">Hydrolase</keyword>
<proteinExistence type="inferred from homology"/>
<evidence type="ECO:0000256" key="16">
    <source>
        <dbReference type="ARBA" id="ARBA00040347"/>
    </source>
</evidence>
<dbReference type="EC" id="3.5.1.98" evidence="6"/>
<evidence type="ECO:0000256" key="19">
    <source>
        <dbReference type="ARBA" id="ARBA00049136"/>
    </source>
</evidence>
<dbReference type="PANTHER" id="PTHR10625:SF14">
    <property type="entry name" value="HISTONE DEACETYLASE 8"/>
    <property type="match status" value="1"/>
</dbReference>
<sequence>MMDVDINCDSLILKRKANDLETENINEIKIQRLQSVRESTKFIETCSNNENKSQLMMDIEIKTNESGRKRKRDELESEDSIQVGLILDGNLLQESSKLPNVANRAFVVHKLIESYDLLRNLKLYEVEPAEESELCNFHSSDYIQYLKSINNSYTPDDDVELEYGLGYDCPPLDGLFDYCRWIAGGTLSAVRALLRAEVDVAINWTGGWHHAHRYGAEGFCYVNDIALAILELRTKFNYILYIDLDIHHGNGVESCFEMTDKVFTVSLHQYESGFYPGTGVITDVGSSKGRYFTLNVPLREGITDGNYCRVFDRIFDNVRRVFSADAVVLQCGADGLSGDPLGSFNLTEAAYGHCVNKVLSLRKPTLVLGGGGYNIANTARCWTFLTSLILGTYLDPDIPEHENFSLFGPSYELSVTTSNRKDLNTKNYIDTLLKNVEENLKNI</sequence>
<dbReference type="PANTHER" id="PTHR10625">
    <property type="entry name" value="HISTONE DEACETYLASE HDAC1-RELATED"/>
    <property type="match status" value="1"/>
</dbReference>
<dbReference type="Gene3D" id="3.40.800.20">
    <property type="entry name" value="Histone deacetylase domain"/>
    <property type="match status" value="1"/>
</dbReference>
<protein>
    <recommendedName>
        <fullName evidence="16">Histone deacetylase 8</fullName>
        <ecNumber evidence="6">3.5.1.98</ecNumber>
    </recommendedName>
    <alternativeName>
        <fullName evidence="17">Protein deacetylase HDAC8</fullName>
    </alternativeName>
    <alternativeName>
        <fullName evidence="18">Protein decrotonylase HDAC8</fullName>
    </alternativeName>
</protein>
<keyword evidence="10" id="KW-0479">Metal-binding</keyword>
<dbReference type="GO" id="GO:0141221">
    <property type="term" value="F:histone deacetylase activity, hydrolytic mechanism"/>
    <property type="evidence" value="ECO:0007669"/>
    <property type="project" value="UniProtKB-EC"/>
</dbReference>
<dbReference type="GO" id="GO:0005694">
    <property type="term" value="C:chromosome"/>
    <property type="evidence" value="ECO:0007669"/>
    <property type="project" value="UniProtKB-SubCell"/>
</dbReference>
<evidence type="ECO:0000256" key="8">
    <source>
        <dbReference type="ARBA" id="ARBA00022490"/>
    </source>
</evidence>
<evidence type="ECO:0000256" key="10">
    <source>
        <dbReference type="ARBA" id="ARBA00022723"/>
    </source>
</evidence>
<evidence type="ECO:0000256" key="18">
    <source>
        <dbReference type="ARBA" id="ARBA00042783"/>
    </source>
</evidence>
<dbReference type="AlphaFoldDB" id="A0AAW1DS23"/>
<dbReference type="Pfam" id="PF00850">
    <property type="entry name" value="Hist_deacetyl"/>
    <property type="match status" value="1"/>
</dbReference>
<dbReference type="PRINTS" id="PR01270">
    <property type="entry name" value="HDASUPER"/>
</dbReference>
<evidence type="ECO:0000256" key="4">
    <source>
        <dbReference type="ARBA" id="ARBA00004496"/>
    </source>
</evidence>
<evidence type="ECO:0000256" key="11">
    <source>
        <dbReference type="ARBA" id="ARBA00022801"/>
    </source>
</evidence>
<dbReference type="PRINTS" id="PR01271">
    <property type="entry name" value="HISDACETLASE"/>
</dbReference>
<evidence type="ECO:0000256" key="13">
    <source>
        <dbReference type="ARBA" id="ARBA00023015"/>
    </source>
</evidence>
<name>A0AAW1DS23_9HEMI</name>